<feature type="chain" id="PRO_5004579813" description="Peptidase S1 domain-containing protein" evidence="6">
    <location>
        <begin position="18"/>
        <end position="571"/>
    </location>
</feature>
<dbReference type="Gene3D" id="2.40.10.10">
    <property type="entry name" value="Trypsin-like serine proteases"/>
    <property type="match status" value="2"/>
</dbReference>
<name>T1J1Z4_STRMM</name>
<reference evidence="9" key="1">
    <citation type="submission" date="2011-05" db="EMBL/GenBank/DDBJ databases">
        <authorList>
            <person name="Richards S.R."/>
            <person name="Qu J."/>
            <person name="Jiang H."/>
            <person name="Jhangiani S.N."/>
            <person name="Agravi P."/>
            <person name="Goodspeed R."/>
            <person name="Gross S."/>
            <person name="Mandapat C."/>
            <person name="Jackson L."/>
            <person name="Mathew T."/>
            <person name="Pu L."/>
            <person name="Thornton R."/>
            <person name="Saada N."/>
            <person name="Wilczek-Boney K.B."/>
            <person name="Lee S."/>
            <person name="Kovar C."/>
            <person name="Wu Y."/>
            <person name="Scherer S.E."/>
            <person name="Worley K.C."/>
            <person name="Muzny D.M."/>
            <person name="Gibbs R."/>
        </authorList>
    </citation>
    <scope>NUCLEOTIDE SEQUENCE</scope>
    <source>
        <strain evidence="9">Brora</strain>
    </source>
</reference>
<keyword evidence="6" id="KW-0732">Signal</keyword>
<dbReference type="Pfam" id="PF00089">
    <property type="entry name" value="Trypsin"/>
    <property type="match status" value="2"/>
</dbReference>
<dbReference type="PROSITE" id="PS00135">
    <property type="entry name" value="TRYPSIN_SER"/>
    <property type="match status" value="2"/>
</dbReference>
<dbReference type="CDD" id="cd00190">
    <property type="entry name" value="Tryp_SPc"/>
    <property type="match status" value="2"/>
</dbReference>
<dbReference type="GO" id="GO:0006508">
    <property type="term" value="P:proteolysis"/>
    <property type="evidence" value="ECO:0007669"/>
    <property type="project" value="UniProtKB-KW"/>
</dbReference>
<evidence type="ECO:0000256" key="6">
    <source>
        <dbReference type="SAM" id="SignalP"/>
    </source>
</evidence>
<dbReference type="PROSITE" id="PS00134">
    <property type="entry name" value="TRYPSIN_HIS"/>
    <property type="match status" value="2"/>
</dbReference>
<dbReference type="EMBL" id="JH431790">
    <property type="status" value="NOT_ANNOTATED_CDS"/>
    <property type="molecule type" value="Genomic_DNA"/>
</dbReference>
<dbReference type="PANTHER" id="PTHR24252">
    <property type="entry name" value="ACROSIN-RELATED"/>
    <property type="match status" value="1"/>
</dbReference>
<sequence>MFVWLLLLTLAFQAIQGYPNAPKEEENDLEHVIPVRNKRQDYYYYRYPYWYYYRRPARRTTTTTTRRPVVNIPTSSHKPNEIPTSTACPCTRRFKREDYDRNMTDTFRIVGGTATSPHAYPQMALLIYDKSQQCGGTILNEEYILTAAHCVAGNNDPSKYDVTVGAYDLNDVEANRKTVSVKKVIEHTGFNTRTFQNDIALLQLSNPLVFNSDVKATCIPLNKKTYADDDGVAVGWGRTAETGSSSRVLREVTVPILSNIACQRNYASLYTIYDTMICAGYQSGGKDTCAGDSGGPLFAEKDQVGVTSFGLGCARREKPGVYTRVTSYIDWINDNVKTTGCGTQAKCSRRPIQQRNENQFRILGGNPATPYNYPEMVLVIYNQMTVCGGTILNQQYIVTAAHCAEDTNASLYTVLAGTYNIRILETSRRILRVKRVILHPGFNRRTYNNDIALLELRETLVFNSYIQPTCMPLRIRSYNGIAAMAVGWGKTTQTGSMSNILKEVTMPIVSQPNCQNSFGSHQIYNSMICAGVQQAKDTCGGDSGGPLFVWSAQHGVLKQRLKQVSTKPSDI</sequence>
<dbReference type="SUPFAM" id="SSF50494">
    <property type="entry name" value="Trypsin-like serine proteases"/>
    <property type="match status" value="2"/>
</dbReference>
<keyword evidence="9" id="KW-1185">Reference proteome</keyword>
<evidence type="ECO:0000313" key="9">
    <source>
        <dbReference type="Proteomes" id="UP000014500"/>
    </source>
</evidence>
<dbReference type="Proteomes" id="UP000014500">
    <property type="component" value="Unassembled WGS sequence"/>
</dbReference>
<dbReference type="PROSITE" id="PS50240">
    <property type="entry name" value="TRYPSIN_DOM"/>
    <property type="match status" value="2"/>
</dbReference>
<evidence type="ECO:0000259" key="7">
    <source>
        <dbReference type="PROSITE" id="PS50240"/>
    </source>
</evidence>
<dbReference type="eggNOG" id="KOG3627">
    <property type="taxonomic scope" value="Eukaryota"/>
</dbReference>
<dbReference type="InterPro" id="IPR043504">
    <property type="entry name" value="Peptidase_S1_PA_chymotrypsin"/>
</dbReference>
<reference evidence="8" key="2">
    <citation type="submission" date="2015-02" db="UniProtKB">
        <authorList>
            <consortium name="EnsemblMetazoa"/>
        </authorList>
    </citation>
    <scope>IDENTIFICATION</scope>
</reference>
<dbReference type="InterPro" id="IPR001254">
    <property type="entry name" value="Trypsin_dom"/>
</dbReference>
<dbReference type="EnsemblMetazoa" id="SMAR007568-RA">
    <property type="protein sequence ID" value="SMAR007568-PA"/>
    <property type="gene ID" value="SMAR007568"/>
</dbReference>
<dbReference type="STRING" id="126957.T1J1Z4"/>
<dbReference type="SMART" id="SM00020">
    <property type="entry name" value="Tryp_SPc"/>
    <property type="match status" value="2"/>
</dbReference>
<evidence type="ECO:0000256" key="1">
    <source>
        <dbReference type="ARBA" id="ARBA00022670"/>
    </source>
</evidence>
<keyword evidence="1 5" id="KW-0645">Protease</keyword>
<dbReference type="GO" id="GO:0004252">
    <property type="term" value="F:serine-type endopeptidase activity"/>
    <property type="evidence" value="ECO:0007669"/>
    <property type="project" value="InterPro"/>
</dbReference>
<evidence type="ECO:0000256" key="5">
    <source>
        <dbReference type="RuleBase" id="RU363034"/>
    </source>
</evidence>
<evidence type="ECO:0000256" key="3">
    <source>
        <dbReference type="ARBA" id="ARBA00022825"/>
    </source>
</evidence>
<proteinExistence type="predicted"/>
<keyword evidence="2 5" id="KW-0378">Hydrolase</keyword>
<evidence type="ECO:0000256" key="4">
    <source>
        <dbReference type="ARBA" id="ARBA00023157"/>
    </source>
</evidence>
<dbReference type="FunFam" id="2.40.10.10:FF:000068">
    <property type="entry name" value="transmembrane protease serine 2"/>
    <property type="match status" value="1"/>
</dbReference>
<protein>
    <recommendedName>
        <fullName evidence="7">Peptidase S1 domain-containing protein</fullName>
    </recommendedName>
</protein>
<keyword evidence="4" id="KW-1015">Disulfide bond</keyword>
<feature type="domain" description="Peptidase S1" evidence="7">
    <location>
        <begin position="109"/>
        <end position="337"/>
    </location>
</feature>
<feature type="domain" description="Peptidase S1" evidence="7">
    <location>
        <begin position="362"/>
        <end position="557"/>
    </location>
</feature>
<dbReference type="HOGENOM" id="CLU_477630_0_0_1"/>
<evidence type="ECO:0000256" key="2">
    <source>
        <dbReference type="ARBA" id="ARBA00022801"/>
    </source>
</evidence>
<dbReference type="PANTHER" id="PTHR24252:SF7">
    <property type="entry name" value="HYALIN"/>
    <property type="match status" value="1"/>
</dbReference>
<keyword evidence="3 5" id="KW-0720">Serine protease</keyword>
<dbReference type="FunFam" id="2.40.10.10:FF:000006">
    <property type="entry name" value="Serine proteinase stubble"/>
    <property type="match status" value="1"/>
</dbReference>
<dbReference type="InterPro" id="IPR009003">
    <property type="entry name" value="Peptidase_S1_PA"/>
</dbReference>
<organism evidence="8 9">
    <name type="scientific">Strigamia maritima</name>
    <name type="common">European centipede</name>
    <name type="synonym">Geophilus maritimus</name>
    <dbReference type="NCBI Taxonomy" id="126957"/>
    <lineage>
        <taxon>Eukaryota</taxon>
        <taxon>Metazoa</taxon>
        <taxon>Ecdysozoa</taxon>
        <taxon>Arthropoda</taxon>
        <taxon>Myriapoda</taxon>
        <taxon>Chilopoda</taxon>
        <taxon>Pleurostigmophora</taxon>
        <taxon>Geophilomorpha</taxon>
        <taxon>Linotaeniidae</taxon>
        <taxon>Strigamia</taxon>
    </lineage>
</organism>
<dbReference type="AlphaFoldDB" id="T1J1Z4"/>
<evidence type="ECO:0000313" key="8">
    <source>
        <dbReference type="EnsemblMetazoa" id="SMAR007568-PA"/>
    </source>
</evidence>
<dbReference type="InterPro" id="IPR033116">
    <property type="entry name" value="TRYPSIN_SER"/>
</dbReference>
<dbReference type="PhylomeDB" id="T1J1Z4"/>
<dbReference type="InterPro" id="IPR001314">
    <property type="entry name" value="Peptidase_S1A"/>
</dbReference>
<accession>T1J1Z4</accession>
<dbReference type="InterPro" id="IPR018114">
    <property type="entry name" value="TRYPSIN_HIS"/>
</dbReference>
<dbReference type="PRINTS" id="PR00722">
    <property type="entry name" value="CHYMOTRYPSIN"/>
</dbReference>
<feature type="signal peptide" evidence="6">
    <location>
        <begin position="1"/>
        <end position="17"/>
    </location>
</feature>
<dbReference type="OMA" id="WHIHKRI"/>